<accession>A0ABM5M2C4</accession>
<dbReference type="Gene3D" id="3.40.630.30">
    <property type="match status" value="1"/>
</dbReference>
<keyword evidence="2" id="KW-1185">Reference proteome</keyword>
<dbReference type="InterPro" id="IPR016181">
    <property type="entry name" value="Acyl_CoA_acyltransferase"/>
</dbReference>
<proteinExistence type="predicted"/>
<protein>
    <submittedName>
        <fullName evidence="1">Uncharacterized protein</fullName>
    </submittedName>
</protein>
<evidence type="ECO:0000313" key="2">
    <source>
        <dbReference type="Proteomes" id="UP000006867"/>
    </source>
</evidence>
<sequence length="147" mass="16534">MFYQLRAAREKDGEMIEAFLKQAGTNHAGVNRSKTRFIILEDSAKQIAACLGMENFSKGKGLLRSLVISDKLSQSHIVTLFQSMEVLCEKHEIKTVYLIANQHSSVDFLQVMGFTQADSVPEELYDSDHFRESLQTEGSILMKKTSA</sequence>
<reference evidence="1 2" key="1">
    <citation type="journal article" date="2011" name="Front. Microbiol.">
        <title>Genomic signatures of strain selection and enhancement in Bacillus atrophaeus var. globigii, a historical biowarfare simulant.</title>
        <authorList>
            <person name="Gibbons H.S."/>
            <person name="Broomall S.M."/>
            <person name="McNew L.A."/>
            <person name="Daligault H."/>
            <person name="Chapman C."/>
            <person name="Bruce D."/>
            <person name="Karavis M."/>
            <person name="Krepps M."/>
            <person name="McGregor P.A."/>
            <person name="Hong C."/>
            <person name="Park K.H."/>
            <person name="Akmal A."/>
            <person name="Feldman A."/>
            <person name="Lin J.S."/>
            <person name="Chang W.E."/>
            <person name="Higgs B.W."/>
            <person name="Demirev P."/>
            <person name="Lindquist J."/>
            <person name="Liem A."/>
            <person name="Fochler E."/>
            <person name="Read T.D."/>
            <person name="Tapia R."/>
            <person name="Johnson S."/>
            <person name="Bishop-Lilly K.A."/>
            <person name="Detter C."/>
            <person name="Han C."/>
            <person name="Sozhamannan S."/>
            <person name="Rosenzweig C.N."/>
            <person name="Skowronski E.W."/>
        </authorList>
    </citation>
    <scope>NUCLEOTIDE SEQUENCE [LARGE SCALE GENOMIC DNA]</scope>
    <source>
        <strain evidence="1 2">1942</strain>
    </source>
</reference>
<dbReference type="EMBL" id="CP002207">
    <property type="protein sequence ID" value="ADP34207.1"/>
    <property type="molecule type" value="Genomic_DNA"/>
</dbReference>
<gene>
    <name evidence="1" type="ordered locus">BATR1942_16440</name>
</gene>
<name>A0ABM5M2C4_BACA1</name>
<evidence type="ECO:0000313" key="1">
    <source>
        <dbReference type="EMBL" id="ADP34207.1"/>
    </source>
</evidence>
<dbReference type="RefSeq" id="WP_003326542.1">
    <property type="nucleotide sequence ID" value="NC_014639.1"/>
</dbReference>
<organism evidence="1 2">
    <name type="scientific">Bacillus atrophaeus (strain 1942)</name>
    <dbReference type="NCBI Taxonomy" id="720555"/>
    <lineage>
        <taxon>Bacteria</taxon>
        <taxon>Bacillati</taxon>
        <taxon>Bacillota</taxon>
        <taxon>Bacilli</taxon>
        <taxon>Bacillales</taxon>
        <taxon>Bacillaceae</taxon>
        <taxon>Bacillus</taxon>
    </lineage>
</organism>
<dbReference type="SUPFAM" id="SSF55729">
    <property type="entry name" value="Acyl-CoA N-acyltransferases (Nat)"/>
    <property type="match status" value="1"/>
</dbReference>
<dbReference type="Proteomes" id="UP000006867">
    <property type="component" value="Chromosome"/>
</dbReference>